<proteinExistence type="inferred from homology"/>
<comment type="cofactor">
    <cofactor evidence="1 8">
        <name>heme</name>
        <dbReference type="ChEBI" id="CHEBI:30413"/>
    </cofactor>
</comment>
<dbReference type="Proteomes" id="UP000319160">
    <property type="component" value="Unassembled WGS sequence"/>
</dbReference>
<dbReference type="PANTHER" id="PTHR24305:SF29">
    <property type="entry name" value="BENZOATE-PARA-HYDROXYLASE"/>
    <property type="match status" value="1"/>
</dbReference>
<evidence type="ECO:0000256" key="10">
    <source>
        <dbReference type="SAM" id="Phobius"/>
    </source>
</evidence>
<organism evidence="11 12">
    <name type="scientific">Xylaria flabelliformis</name>
    <dbReference type="NCBI Taxonomy" id="2512241"/>
    <lineage>
        <taxon>Eukaryota</taxon>
        <taxon>Fungi</taxon>
        <taxon>Dikarya</taxon>
        <taxon>Ascomycota</taxon>
        <taxon>Pezizomycotina</taxon>
        <taxon>Sordariomycetes</taxon>
        <taxon>Xylariomycetidae</taxon>
        <taxon>Xylariales</taxon>
        <taxon>Xylariaceae</taxon>
        <taxon>Xylaria</taxon>
    </lineage>
</organism>
<dbReference type="InterPro" id="IPR050121">
    <property type="entry name" value="Cytochrome_P450_monoxygenase"/>
</dbReference>
<accession>A0A553I746</accession>
<dbReference type="InterPro" id="IPR002401">
    <property type="entry name" value="Cyt_P450_E_grp-I"/>
</dbReference>
<dbReference type="OrthoDB" id="1470350at2759"/>
<dbReference type="EMBL" id="VFLP01000013">
    <property type="protein sequence ID" value="TRX96029.1"/>
    <property type="molecule type" value="Genomic_DNA"/>
</dbReference>
<keyword evidence="12" id="KW-1185">Reference proteome</keyword>
<keyword evidence="6 8" id="KW-0408">Iron</keyword>
<dbReference type="InterPro" id="IPR036396">
    <property type="entry name" value="Cyt_P450_sf"/>
</dbReference>
<dbReference type="AlphaFoldDB" id="A0A553I746"/>
<keyword evidence="10" id="KW-0812">Transmembrane</keyword>
<reference evidence="12" key="1">
    <citation type="submission" date="2019-06" db="EMBL/GenBank/DDBJ databases">
        <title>Draft genome sequence of the griseofulvin-producing fungus Xylaria cubensis strain G536.</title>
        <authorList>
            <person name="Mead M.E."/>
            <person name="Raja H.A."/>
            <person name="Steenwyk J.L."/>
            <person name="Knowles S.L."/>
            <person name="Oberlies N.H."/>
            <person name="Rokas A."/>
        </authorList>
    </citation>
    <scope>NUCLEOTIDE SEQUENCE [LARGE SCALE GENOMIC DNA]</scope>
    <source>
        <strain evidence="12">G536</strain>
    </source>
</reference>
<dbReference type="GO" id="GO:0016705">
    <property type="term" value="F:oxidoreductase activity, acting on paired donors, with incorporation or reduction of molecular oxygen"/>
    <property type="evidence" value="ECO:0007669"/>
    <property type="project" value="InterPro"/>
</dbReference>
<evidence type="ECO:0000256" key="7">
    <source>
        <dbReference type="ARBA" id="ARBA00023033"/>
    </source>
</evidence>
<dbReference type="InterPro" id="IPR001128">
    <property type="entry name" value="Cyt_P450"/>
</dbReference>
<dbReference type="GO" id="GO:0005506">
    <property type="term" value="F:iron ion binding"/>
    <property type="evidence" value="ECO:0007669"/>
    <property type="project" value="InterPro"/>
</dbReference>
<evidence type="ECO:0000256" key="6">
    <source>
        <dbReference type="ARBA" id="ARBA00023004"/>
    </source>
</evidence>
<feature type="binding site" description="axial binding residue" evidence="8">
    <location>
        <position position="456"/>
    </location>
    <ligand>
        <name>heme</name>
        <dbReference type="ChEBI" id="CHEBI:30413"/>
    </ligand>
    <ligandPart>
        <name>Fe</name>
        <dbReference type="ChEBI" id="CHEBI:18248"/>
    </ligandPart>
</feature>
<comment type="caution">
    <text evidence="11">The sequence shown here is derived from an EMBL/GenBank/DDBJ whole genome shotgun (WGS) entry which is preliminary data.</text>
</comment>
<evidence type="ECO:0000313" key="11">
    <source>
        <dbReference type="EMBL" id="TRX96029.1"/>
    </source>
</evidence>
<dbReference type="STRING" id="2512241.A0A553I746"/>
<evidence type="ECO:0000256" key="3">
    <source>
        <dbReference type="ARBA" id="ARBA00022617"/>
    </source>
</evidence>
<dbReference type="GO" id="GO:0004497">
    <property type="term" value="F:monooxygenase activity"/>
    <property type="evidence" value="ECO:0007669"/>
    <property type="project" value="UniProtKB-KW"/>
</dbReference>
<dbReference type="PANTHER" id="PTHR24305">
    <property type="entry name" value="CYTOCHROME P450"/>
    <property type="match status" value="1"/>
</dbReference>
<dbReference type="PROSITE" id="PS00086">
    <property type="entry name" value="CYTOCHROME_P450"/>
    <property type="match status" value="1"/>
</dbReference>
<keyword evidence="3 8" id="KW-0349">Heme</keyword>
<dbReference type="Pfam" id="PF00067">
    <property type="entry name" value="p450"/>
    <property type="match status" value="1"/>
</dbReference>
<keyword evidence="10" id="KW-1133">Transmembrane helix</keyword>
<dbReference type="GO" id="GO:0020037">
    <property type="term" value="F:heme binding"/>
    <property type="evidence" value="ECO:0007669"/>
    <property type="project" value="InterPro"/>
</dbReference>
<keyword evidence="4 8" id="KW-0479">Metal-binding</keyword>
<dbReference type="InterPro" id="IPR017972">
    <property type="entry name" value="Cyt_P450_CS"/>
</dbReference>
<comment type="similarity">
    <text evidence="2 9">Belongs to the cytochrome P450 family.</text>
</comment>
<dbReference type="SUPFAM" id="SSF48264">
    <property type="entry name" value="Cytochrome P450"/>
    <property type="match status" value="1"/>
</dbReference>
<sequence>MAIAEASFQLLNLLESNWSFCITFALLASLVLTITYYGVVSIYNIWLHPLSKYPGPLLAAASPLWMISSYFQGRTPTDLLRLHNQYGPVVRTAPNELSYINPIQWREIYGFKPAGQIEFAKDHKYHSGLKGDPTILNADRHYHGYIRKLLANGFSEKSLRDQEPVLQEYINTLFRRLLGECRNGEQPIDIMSWYNYFVFDFISFLTFGESFDCLTTGTLHEWIDIFFSLARSLSYHQMSSRLPFLLRKLFENLFIPRKVKRDSLTIRALNKEKIDHRLKNHPPVPDFMDKLVEAFNSGKMSPQQLEGNALILIAAGSETTATLLSGLTFLLLKHPRVLAKLAEEIRLTFSHPDDITIGGVNGCKYLLACIEEALRVYPPSSQPHHRIIPAGGASVNGEFLPAGTSVAIPIYAIANSPLNWTQPEAFIPERWTGEDARFTDDRRESSQPFSYGPRNCIARNLAYAEIKLVMARLIWHFDIENATEGDWLDQKVYMVWEKSPLWIKLRPAKRDDSSSVSV</sequence>
<keyword evidence="5 9" id="KW-0560">Oxidoreductase</keyword>
<feature type="transmembrane region" description="Helical" evidence="10">
    <location>
        <begin position="20"/>
        <end position="47"/>
    </location>
</feature>
<keyword evidence="7 9" id="KW-0503">Monooxygenase</keyword>
<name>A0A553I746_9PEZI</name>
<evidence type="ECO:0000313" key="12">
    <source>
        <dbReference type="Proteomes" id="UP000319160"/>
    </source>
</evidence>
<evidence type="ECO:0000256" key="2">
    <source>
        <dbReference type="ARBA" id="ARBA00010617"/>
    </source>
</evidence>
<dbReference type="CDD" id="cd11058">
    <property type="entry name" value="CYP60B-like"/>
    <property type="match status" value="1"/>
</dbReference>
<evidence type="ECO:0000256" key="1">
    <source>
        <dbReference type="ARBA" id="ARBA00001971"/>
    </source>
</evidence>
<dbReference type="PRINTS" id="PR00463">
    <property type="entry name" value="EP450I"/>
</dbReference>
<evidence type="ECO:0000256" key="5">
    <source>
        <dbReference type="ARBA" id="ARBA00023002"/>
    </source>
</evidence>
<evidence type="ECO:0000256" key="8">
    <source>
        <dbReference type="PIRSR" id="PIRSR602401-1"/>
    </source>
</evidence>
<keyword evidence="10" id="KW-0472">Membrane</keyword>
<gene>
    <name evidence="11" type="ORF">FHL15_003171</name>
</gene>
<dbReference type="PRINTS" id="PR00385">
    <property type="entry name" value="P450"/>
</dbReference>
<protein>
    <submittedName>
        <fullName evidence="11">Uncharacterized protein</fullName>
    </submittedName>
</protein>
<evidence type="ECO:0000256" key="4">
    <source>
        <dbReference type="ARBA" id="ARBA00022723"/>
    </source>
</evidence>
<dbReference type="Gene3D" id="1.10.630.10">
    <property type="entry name" value="Cytochrome P450"/>
    <property type="match status" value="1"/>
</dbReference>
<evidence type="ECO:0000256" key="9">
    <source>
        <dbReference type="RuleBase" id="RU000461"/>
    </source>
</evidence>